<keyword evidence="3 8" id="KW-0812">Transmembrane</keyword>
<feature type="transmembrane region" description="Helical" evidence="8">
    <location>
        <begin position="618"/>
        <end position="638"/>
    </location>
</feature>
<dbReference type="SMART" id="SM00382">
    <property type="entry name" value="AAA"/>
    <property type="match status" value="1"/>
</dbReference>
<accession>A0A7S3YAG1</accession>
<evidence type="ECO:0000256" key="8">
    <source>
        <dbReference type="SAM" id="Phobius"/>
    </source>
</evidence>
<evidence type="ECO:0000259" key="9">
    <source>
        <dbReference type="PROSITE" id="PS50893"/>
    </source>
</evidence>
<dbReference type="PANTHER" id="PTHR48041">
    <property type="entry name" value="ABC TRANSPORTER G FAMILY MEMBER 28"/>
    <property type="match status" value="1"/>
</dbReference>
<dbReference type="Pfam" id="PF19055">
    <property type="entry name" value="ABC2_membrane_7"/>
    <property type="match status" value="1"/>
</dbReference>
<dbReference type="InterPro" id="IPR017871">
    <property type="entry name" value="ABC_transporter-like_CS"/>
</dbReference>
<dbReference type="InterPro" id="IPR013525">
    <property type="entry name" value="ABC2_TM"/>
</dbReference>
<protein>
    <recommendedName>
        <fullName evidence="9">ABC transporter domain-containing protein</fullName>
    </recommendedName>
</protein>
<dbReference type="SUPFAM" id="SSF52540">
    <property type="entry name" value="P-loop containing nucleoside triphosphate hydrolases"/>
    <property type="match status" value="1"/>
</dbReference>
<evidence type="ECO:0000256" key="7">
    <source>
        <dbReference type="ARBA" id="ARBA00023136"/>
    </source>
</evidence>
<keyword evidence="4" id="KW-0547">Nucleotide-binding</keyword>
<evidence type="ECO:0000256" key="2">
    <source>
        <dbReference type="ARBA" id="ARBA00022448"/>
    </source>
</evidence>
<dbReference type="AlphaFoldDB" id="A0A7S3YAG1"/>
<gene>
    <name evidence="10" type="ORF">LGLO00237_LOCUS1569</name>
</gene>
<name>A0A7S3YAG1_9EUKA</name>
<dbReference type="PANTHER" id="PTHR48041:SF98">
    <property type="entry name" value="TRANSPORTER, PUTATIVE (EUROFUNG)-RELATED"/>
    <property type="match status" value="1"/>
</dbReference>
<evidence type="ECO:0000313" key="10">
    <source>
        <dbReference type="EMBL" id="CAE0645984.1"/>
    </source>
</evidence>
<dbReference type="GO" id="GO:0140359">
    <property type="term" value="F:ABC-type transporter activity"/>
    <property type="evidence" value="ECO:0007669"/>
    <property type="project" value="InterPro"/>
</dbReference>
<feature type="transmembrane region" description="Helical" evidence="8">
    <location>
        <begin position="528"/>
        <end position="549"/>
    </location>
</feature>
<feature type="domain" description="ABC transporter" evidence="9">
    <location>
        <begin position="48"/>
        <end position="305"/>
    </location>
</feature>
<feature type="transmembrane region" description="Helical" evidence="8">
    <location>
        <begin position="421"/>
        <end position="443"/>
    </location>
</feature>
<keyword evidence="6 8" id="KW-1133">Transmembrane helix</keyword>
<dbReference type="Pfam" id="PF00005">
    <property type="entry name" value="ABC_tran"/>
    <property type="match status" value="1"/>
</dbReference>
<dbReference type="InterPro" id="IPR003439">
    <property type="entry name" value="ABC_transporter-like_ATP-bd"/>
</dbReference>
<keyword evidence="5" id="KW-0067">ATP-binding</keyword>
<dbReference type="InterPro" id="IPR027417">
    <property type="entry name" value="P-loop_NTPase"/>
</dbReference>
<evidence type="ECO:0000256" key="6">
    <source>
        <dbReference type="ARBA" id="ARBA00022989"/>
    </source>
</evidence>
<dbReference type="PROSITE" id="PS50893">
    <property type="entry name" value="ABC_TRANSPORTER_2"/>
    <property type="match status" value="1"/>
</dbReference>
<dbReference type="InterPro" id="IPR050352">
    <property type="entry name" value="ABCG_transporters"/>
</dbReference>
<dbReference type="Gene3D" id="3.40.50.300">
    <property type="entry name" value="P-loop containing nucleotide triphosphate hydrolases"/>
    <property type="match status" value="1"/>
</dbReference>
<dbReference type="EMBL" id="HBIV01002301">
    <property type="protein sequence ID" value="CAE0645984.1"/>
    <property type="molecule type" value="Transcribed_RNA"/>
</dbReference>
<dbReference type="GO" id="GO:0005524">
    <property type="term" value="F:ATP binding"/>
    <property type="evidence" value="ECO:0007669"/>
    <property type="project" value="UniProtKB-KW"/>
</dbReference>
<feature type="transmembrane region" description="Helical" evidence="8">
    <location>
        <begin position="503"/>
        <end position="522"/>
    </location>
</feature>
<proteinExistence type="predicted"/>
<feature type="transmembrane region" description="Helical" evidence="8">
    <location>
        <begin position="463"/>
        <end position="491"/>
    </location>
</feature>
<organism evidence="10">
    <name type="scientific">Lotharella globosa</name>
    <dbReference type="NCBI Taxonomy" id="91324"/>
    <lineage>
        <taxon>Eukaryota</taxon>
        <taxon>Sar</taxon>
        <taxon>Rhizaria</taxon>
        <taxon>Cercozoa</taxon>
        <taxon>Chlorarachniophyceae</taxon>
        <taxon>Lotharella</taxon>
    </lineage>
</organism>
<dbReference type="InterPro" id="IPR043926">
    <property type="entry name" value="ABCG_dom"/>
</dbReference>
<dbReference type="PROSITE" id="PS00211">
    <property type="entry name" value="ABC_TRANSPORTER_1"/>
    <property type="match status" value="1"/>
</dbReference>
<dbReference type="Pfam" id="PF01061">
    <property type="entry name" value="ABC2_membrane"/>
    <property type="match status" value="1"/>
</dbReference>
<evidence type="ECO:0000256" key="4">
    <source>
        <dbReference type="ARBA" id="ARBA00022741"/>
    </source>
</evidence>
<evidence type="ECO:0000256" key="5">
    <source>
        <dbReference type="ARBA" id="ARBA00022840"/>
    </source>
</evidence>
<comment type="subcellular location">
    <subcellularLocation>
        <location evidence="1">Membrane</location>
        <topology evidence="1">Multi-pass membrane protein</topology>
    </subcellularLocation>
</comment>
<sequence length="641" mass="70784">MPHKEVLEVKQAPEAPTVTEDVKLKDISLSVQSTSLKTMARNAEKYTLRFEDIRVSVSVPSWMPEFATPGVPGQTKQILKGISGSASSGEVLAIIGASGSGKTTLLDQLAHQPLMSGGEFSGTLTVNEQPMTNKFFKAHCAYVHQDDRLWGALTVYENLENAAKLYSPNISAEERKDRIEMILEATGLQSCKHTKVGNVLIKGISGGQRRRVSIAVELMGSPAILFLDEPTSGLDSKSAAEIMELLNQIAKRLNVLIVCSIHQPSTRTFLAFDLTLLLSKGKVAYFGPAKSSLSYFEKLGFTAPAQMNPADFLIEISNPDFTSPEQVNDLIAKWDAQYETERKEKEGTGSDTDKVEPKQGSPYASSFFWQVFVLTSRMTKSYVRDPGAYIGRAVLYTTMSTIFGIIYLGAREKSQEHVLDILFAIAWGMATPSYMATMIMPVFTYESATFAKEAKNGMYAPGAYVLASSLVQTIFVLFTSTLSVVPYYWIVNINDDPARFFQFWLLQYVFLYTIESLCIVFASVIPNFVIALGVVVSTLSNFFVFNGLFVTPDSVPWVFRWIEYISPHRYAMQGLSFLAFSGQSFSGFDTCTASCFGDNGDDVLDNIQGLSSDTNVGLMFGVLIAEAVVLRLAHWFILRKA</sequence>
<reference evidence="10" key="1">
    <citation type="submission" date="2021-01" db="EMBL/GenBank/DDBJ databases">
        <authorList>
            <person name="Corre E."/>
            <person name="Pelletier E."/>
            <person name="Niang G."/>
            <person name="Scheremetjew M."/>
            <person name="Finn R."/>
            <person name="Kale V."/>
            <person name="Holt S."/>
            <person name="Cochrane G."/>
            <person name="Meng A."/>
            <person name="Brown T."/>
            <person name="Cohen L."/>
        </authorList>
    </citation>
    <scope>NUCLEOTIDE SEQUENCE</scope>
    <source>
        <strain evidence="10">CCCM811</strain>
    </source>
</reference>
<keyword evidence="2" id="KW-0813">Transport</keyword>
<feature type="transmembrane region" description="Helical" evidence="8">
    <location>
        <begin position="389"/>
        <end position="409"/>
    </location>
</feature>
<evidence type="ECO:0000256" key="3">
    <source>
        <dbReference type="ARBA" id="ARBA00022692"/>
    </source>
</evidence>
<evidence type="ECO:0000256" key="1">
    <source>
        <dbReference type="ARBA" id="ARBA00004141"/>
    </source>
</evidence>
<dbReference type="GO" id="GO:0016020">
    <property type="term" value="C:membrane"/>
    <property type="evidence" value="ECO:0007669"/>
    <property type="project" value="UniProtKB-SubCell"/>
</dbReference>
<feature type="transmembrane region" description="Helical" evidence="8">
    <location>
        <begin position="570"/>
        <end position="588"/>
    </location>
</feature>
<dbReference type="InterPro" id="IPR003593">
    <property type="entry name" value="AAA+_ATPase"/>
</dbReference>
<dbReference type="GO" id="GO:0016887">
    <property type="term" value="F:ATP hydrolysis activity"/>
    <property type="evidence" value="ECO:0007669"/>
    <property type="project" value="InterPro"/>
</dbReference>
<keyword evidence="7 8" id="KW-0472">Membrane</keyword>